<accession>A0A5P1FQ35</accession>
<dbReference type="EMBL" id="CM007382">
    <property type="protein sequence ID" value="ONK78811.1"/>
    <property type="molecule type" value="Genomic_DNA"/>
</dbReference>
<keyword evidence="4" id="KW-1185">Reference proteome</keyword>
<dbReference type="AlphaFoldDB" id="A0A5P1FQ35"/>
<evidence type="ECO:0000313" key="4">
    <source>
        <dbReference type="Proteomes" id="UP000243459"/>
    </source>
</evidence>
<name>A0A5P1FQ35_ASPOF</name>
<feature type="transmembrane region" description="Helical" evidence="2">
    <location>
        <begin position="15"/>
        <end position="34"/>
    </location>
</feature>
<keyword evidence="2" id="KW-0472">Membrane</keyword>
<organism evidence="3 4">
    <name type="scientific">Asparagus officinalis</name>
    <name type="common">Garden asparagus</name>
    <dbReference type="NCBI Taxonomy" id="4686"/>
    <lineage>
        <taxon>Eukaryota</taxon>
        <taxon>Viridiplantae</taxon>
        <taxon>Streptophyta</taxon>
        <taxon>Embryophyta</taxon>
        <taxon>Tracheophyta</taxon>
        <taxon>Spermatophyta</taxon>
        <taxon>Magnoliopsida</taxon>
        <taxon>Liliopsida</taxon>
        <taxon>Asparagales</taxon>
        <taxon>Asparagaceae</taxon>
        <taxon>Asparagoideae</taxon>
        <taxon>Asparagus</taxon>
    </lineage>
</organism>
<dbReference type="Proteomes" id="UP000243459">
    <property type="component" value="Chromosome 2"/>
</dbReference>
<sequence>MGMEPELVTDDHRSSLFFFGCLFALLLSLIVAFFRPPLSSSGHIKSSSISTVRTVSHRNRPGGVGKKKRKGGGGKSCGRNLSCLVGVQSSRIFLFFRGGSERYLHGFIVCGLLRGERLDLGRYSSSVAGVNWGTSPANKNIYMFGVGEEGTRSGFCDGDSGGLLKVRVDFFDGFPISLMPNWKKIGFF</sequence>
<evidence type="ECO:0000256" key="2">
    <source>
        <dbReference type="SAM" id="Phobius"/>
    </source>
</evidence>
<gene>
    <name evidence="3" type="ORF">A4U43_C02F22670</name>
</gene>
<keyword evidence="2" id="KW-0812">Transmembrane</keyword>
<dbReference type="Gramene" id="ONK78811">
    <property type="protein sequence ID" value="ONK78811"/>
    <property type="gene ID" value="A4U43_C02F22670"/>
</dbReference>
<evidence type="ECO:0000313" key="3">
    <source>
        <dbReference type="EMBL" id="ONK78811.1"/>
    </source>
</evidence>
<feature type="region of interest" description="Disordered" evidence="1">
    <location>
        <begin position="52"/>
        <end position="76"/>
    </location>
</feature>
<reference evidence="4" key="1">
    <citation type="journal article" date="2017" name="Nat. Commun.">
        <title>The asparagus genome sheds light on the origin and evolution of a young Y chromosome.</title>
        <authorList>
            <person name="Harkess A."/>
            <person name="Zhou J."/>
            <person name="Xu C."/>
            <person name="Bowers J.E."/>
            <person name="Van der Hulst R."/>
            <person name="Ayyampalayam S."/>
            <person name="Mercati F."/>
            <person name="Riccardi P."/>
            <person name="McKain M.R."/>
            <person name="Kakrana A."/>
            <person name="Tang H."/>
            <person name="Ray J."/>
            <person name="Groenendijk J."/>
            <person name="Arikit S."/>
            <person name="Mathioni S.M."/>
            <person name="Nakano M."/>
            <person name="Shan H."/>
            <person name="Telgmann-Rauber A."/>
            <person name="Kanno A."/>
            <person name="Yue Z."/>
            <person name="Chen H."/>
            <person name="Li W."/>
            <person name="Chen Y."/>
            <person name="Xu X."/>
            <person name="Zhang Y."/>
            <person name="Luo S."/>
            <person name="Chen H."/>
            <person name="Gao J."/>
            <person name="Mao Z."/>
            <person name="Pires J.C."/>
            <person name="Luo M."/>
            <person name="Kudrna D."/>
            <person name="Wing R.A."/>
            <person name="Meyers B.C."/>
            <person name="Yi K."/>
            <person name="Kong H."/>
            <person name="Lavrijsen P."/>
            <person name="Sunseri F."/>
            <person name="Falavigna A."/>
            <person name="Ye Y."/>
            <person name="Leebens-Mack J.H."/>
            <person name="Chen G."/>
        </authorList>
    </citation>
    <scope>NUCLEOTIDE SEQUENCE [LARGE SCALE GENOMIC DNA]</scope>
    <source>
        <strain evidence="4">cv. DH0086</strain>
    </source>
</reference>
<feature type="compositionally biased region" description="Basic residues" evidence="1">
    <location>
        <begin position="55"/>
        <end position="72"/>
    </location>
</feature>
<keyword evidence="2" id="KW-1133">Transmembrane helix</keyword>
<evidence type="ECO:0000256" key="1">
    <source>
        <dbReference type="SAM" id="MobiDB-lite"/>
    </source>
</evidence>
<protein>
    <submittedName>
        <fullName evidence="3">Uncharacterized protein</fullName>
    </submittedName>
</protein>
<proteinExistence type="predicted"/>